<protein>
    <recommendedName>
        <fullName evidence="3">F-box domain-containing protein</fullName>
    </recommendedName>
</protein>
<proteinExistence type="predicted"/>
<dbReference type="EMBL" id="FUEG01000017">
    <property type="protein sequence ID" value="SJL12524.1"/>
    <property type="molecule type" value="Genomic_DNA"/>
</dbReference>
<dbReference type="SUPFAM" id="SSF52047">
    <property type="entry name" value="RNI-like"/>
    <property type="match status" value="1"/>
</dbReference>
<sequence length="336" mass="38235">MHKDPEYPEVPYLFLRMLFSSPDVLDFTQCRLLTPDMSMANASDLNIPPPQFTSLESLHLKGQFDWNIVDIDYSSPLFIHTPRLSELRLFDTGFITEFQLPLEQIRTLWLQQYEVPGGAAMHMVSIVEHLPRLETLVLYDIFLVESIHAMTKEASKPCNYDPRKIIDDDTGSSGKTLVITTSDVDAMLPFLASSPVLTEIRFDNLAIRDKDPLRILEETPELKRLAVVECKTVPECFSITDELLERLKEPSVFLTKLEHVELVWAKNNEIEEGKMLDVLEARHSCGVVIGVRGGKELKEETLTKIQSLRARGMVDLSPSEESRDQLTAEETILGYQ</sequence>
<keyword evidence="2" id="KW-1185">Reference proteome</keyword>
<organism evidence="1 2">
    <name type="scientific">Armillaria ostoyae</name>
    <name type="common">Armillaria root rot fungus</name>
    <dbReference type="NCBI Taxonomy" id="47428"/>
    <lineage>
        <taxon>Eukaryota</taxon>
        <taxon>Fungi</taxon>
        <taxon>Dikarya</taxon>
        <taxon>Basidiomycota</taxon>
        <taxon>Agaricomycotina</taxon>
        <taxon>Agaricomycetes</taxon>
        <taxon>Agaricomycetidae</taxon>
        <taxon>Agaricales</taxon>
        <taxon>Marasmiineae</taxon>
        <taxon>Physalacriaceae</taxon>
        <taxon>Armillaria</taxon>
    </lineage>
</organism>
<dbReference type="Proteomes" id="UP000219338">
    <property type="component" value="Unassembled WGS sequence"/>
</dbReference>
<name>A0A284RUS0_ARMOS</name>
<evidence type="ECO:0008006" key="3">
    <source>
        <dbReference type="Google" id="ProtNLM"/>
    </source>
</evidence>
<evidence type="ECO:0000313" key="2">
    <source>
        <dbReference type="Proteomes" id="UP000219338"/>
    </source>
</evidence>
<dbReference type="Gene3D" id="3.80.10.10">
    <property type="entry name" value="Ribonuclease Inhibitor"/>
    <property type="match status" value="1"/>
</dbReference>
<reference evidence="2" key="1">
    <citation type="journal article" date="2017" name="Nat. Ecol. Evol.">
        <title>Genome expansion and lineage-specific genetic innovations in the forest pathogenic fungi Armillaria.</title>
        <authorList>
            <person name="Sipos G."/>
            <person name="Prasanna A.N."/>
            <person name="Walter M.C."/>
            <person name="O'Connor E."/>
            <person name="Balint B."/>
            <person name="Krizsan K."/>
            <person name="Kiss B."/>
            <person name="Hess J."/>
            <person name="Varga T."/>
            <person name="Slot J."/>
            <person name="Riley R."/>
            <person name="Boka B."/>
            <person name="Rigling D."/>
            <person name="Barry K."/>
            <person name="Lee J."/>
            <person name="Mihaltcheva S."/>
            <person name="LaButti K."/>
            <person name="Lipzen A."/>
            <person name="Waldron R."/>
            <person name="Moloney N.M."/>
            <person name="Sperisen C."/>
            <person name="Kredics L."/>
            <person name="Vagvoelgyi C."/>
            <person name="Patrignani A."/>
            <person name="Fitzpatrick D."/>
            <person name="Nagy I."/>
            <person name="Doyle S."/>
            <person name="Anderson J.B."/>
            <person name="Grigoriev I.V."/>
            <person name="Gueldener U."/>
            <person name="Muensterkoetter M."/>
            <person name="Nagy L.G."/>
        </authorList>
    </citation>
    <scope>NUCLEOTIDE SEQUENCE [LARGE SCALE GENOMIC DNA]</scope>
    <source>
        <strain evidence="2">C18/9</strain>
    </source>
</reference>
<evidence type="ECO:0000313" key="1">
    <source>
        <dbReference type="EMBL" id="SJL12524.1"/>
    </source>
</evidence>
<dbReference type="STRING" id="47428.A0A284RUS0"/>
<dbReference type="InterPro" id="IPR032675">
    <property type="entry name" value="LRR_dom_sf"/>
</dbReference>
<dbReference type="OrthoDB" id="2895247at2759"/>
<dbReference type="AlphaFoldDB" id="A0A284RUS0"/>
<accession>A0A284RUS0</accession>
<gene>
    <name evidence="1" type="ORF">ARMOST_15951</name>
</gene>